<evidence type="ECO:0000313" key="3">
    <source>
        <dbReference type="Proteomes" id="UP000326509"/>
    </source>
</evidence>
<gene>
    <name evidence="2" type="ORF">ULMA_10310</name>
</gene>
<accession>A0A5J4IZK1</accession>
<dbReference type="RefSeq" id="WP_151673005.1">
    <property type="nucleotide sequence ID" value="NZ_BKCG01000002.1"/>
</dbReference>
<sequence>MNRITIATLASILLLFILGCNDTSTSTKEIFNGFALQPVNFLNKKVYIPSNYTKTNLDELGEMLTQNPDLNKLDKMNYKFATSSYDQSGNVPVLYQDSIVNTNSIWFLPGAYTPINKGLVNEFVNATERQFLKPAEQQGVSFDRLEAKFITQHSLKAIKVKYQLKTENSTRYFTQFIITKNLETYSMVVLHDYNEDFQKILKSL</sequence>
<reference evidence="2 3" key="1">
    <citation type="submission" date="2019-08" db="EMBL/GenBank/DDBJ databases">
        <title>Draft genome sequence of Ulvibacter marinus type strain NBRC 109484.</title>
        <authorList>
            <person name="Kawano K."/>
            <person name="Ushijima N."/>
            <person name="Kihara M."/>
            <person name="Itoh H."/>
        </authorList>
    </citation>
    <scope>NUCLEOTIDE SEQUENCE [LARGE SCALE GENOMIC DNA]</scope>
    <source>
        <strain evidence="2 3">NBRC 109484</strain>
    </source>
</reference>
<dbReference type="AlphaFoldDB" id="A0A5J4IZK1"/>
<name>A0A5J4IZK1_9FLAO</name>
<comment type="caution">
    <text evidence="2">The sequence shown here is derived from an EMBL/GenBank/DDBJ whole genome shotgun (WGS) entry which is preliminary data.</text>
</comment>
<proteinExistence type="predicted"/>
<dbReference type="Proteomes" id="UP000326509">
    <property type="component" value="Unassembled WGS sequence"/>
</dbReference>
<dbReference type="PROSITE" id="PS51257">
    <property type="entry name" value="PROKAR_LIPOPROTEIN"/>
    <property type="match status" value="1"/>
</dbReference>
<feature type="chain" id="PRO_5023890081" evidence="1">
    <location>
        <begin position="23"/>
        <end position="204"/>
    </location>
</feature>
<organism evidence="2 3">
    <name type="scientific">Patiriisocius marinus</name>
    <dbReference type="NCBI Taxonomy" id="1397112"/>
    <lineage>
        <taxon>Bacteria</taxon>
        <taxon>Pseudomonadati</taxon>
        <taxon>Bacteroidota</taxon>
        <taxon>Flavobacteriia</taxon>
        <taxon>Flavobacteriales</taxon>
        <taxon>Flavobacteriaceae</taxon>
        <taxon>Patiriisocius</taxon>
    </lineage>
</organism>
<keyword evidence="1" id="KW-0732">Signal</keyword>
<protein>
    <submittedName>
        <fullName evidence="2">Uncharacterized protein</fullName>
    </submittedName>
</protein>
<feature type="signal peptide" evidence="1">
    <location>
        <begin position="1"/>
        <end position="22"/>
    </location>
</feature>
<evidence type="ECO:0000313" key="2">
    <source>
        <dbReference type="EMBL" id="GER58923.1"/>
    </source>
</evidence>
<keyword evidence="3" id="KW-1185">Reference proteome</keyword>
<evidence type="ECO:0000256" key="1">
    <source>
        <dbReference type="SAM" id="SignalP"/>
    </source>
</evidence>
<dbReference type="OrthoDB" id="9770553at2"/>
<dbReference type="EMBL" id="BKCG01000002">
    <property type="protein sequence ID" value="GER58923.1"/>
    <property type="molecule type" value="Genomic_DNA"/>
</dbReference>